<evidence type="ECO:0000313" key="1">
    <source>
        <dbReference type="EMBL" id="CEG42373.1"/>
    </source>
</evidence>
<keyword evidence="2" id="KW-1185">Reference proteome</keyword>
<protein>
    <submittedName>
        <fullName evidence="1">Uncharacterized protein</fullName>
    </submittedName>
</protein>
<dbReference type="Proteomes" id="UP000054928">
    <property type="component" value="Unassembled WGS sequence"/>
</dbReference>
<evidence type="ECO:0000313" key="2">
    <source>
        <dbReference type="Proteomes" id="UP000054928"/>
    </source>
</evidence>
<proteinExistence type="predicted"/>
<dbReference type="GeneID" id="36407710"/>
<sequence>MLWQYQTVLRQLKMNRILLDLMEVEADGASTEAKLSKESEDLSRGFVSGQHQHHAHTEGLIDFEFCGITRDEDFEFQRILRGPTELLKGL</sequence>
<dbReference type="AlphaFoldDB" id="A0A0P1AMW7"/>
<accession>A0A0P1AMW7</accession>
<name>A0A0P1AMW7_PLAHL</name>
<organism evidence="1 2">
    <name type="scientific">Plasmopara halstedii</name>
    <name type="common">Downy mildew of sunflower</name>
    <dbReference type="NCBI Taxonomy" id="4781"/>
    <lineage>
        <taxon>Eukaryota</taxon>
        <taxon>Sar</taxon>
        <taxon>Stramenopiles</taxon>
        <taxon>Oomycota</taxon>
        <taxon>Peronosporomycetes</taxon>
        <taxon>Peronosporales</taxon>
        <taxon>Peronosporaceae</taxon>
        <taxon>Plasmopara</taxon>
    </lineage>
</organism>
<reference evidence="2" key="1">
    <citation type="submission" date="2014-09" db="EMBL/GenBank/DDBJ databases">
        <authorList>
            <person name="Sharma Rahul"/>
            <person name="Thines Marco"/>
        </authorList>
    </citation>
    <scope>NUCLEOTIDE SEQUENCE [LARGE SCALE GENOMIC DNA]</scope>
</reference>
<dbReference type="RefSeq" id="XP_024578742.1">
    <property type="nucleotide sequence ID" value="XM_024728245.1"/>
</dbReference>
<dbReference type="EMBL" id="CCYD01000645">
    <property type="protein sequence ID" value="CEG42373.1"/>
    <property type="molecule type" value="Genomic_DNA"/>
</dbReference>